<evidence type="ECO:0000313" key="2">
    <source>
        <dbReference type="Proteomes" id="UP000235658"/>
    </source>
</evidence>
<accession>A0A2N6UK03</accession>
<proteinExistence type="predicted"/>
<dbReference type="Gene3D" id="1.20.120.330">
    <property type="entry name" value="Nucleotidyltransferases domain 2"/>
    <property type="match status" value="1"/>
</dbReference>
<dbReference type="InterPro" id="IPR007530">
    <property type="entry name" value="Aminoglycoside_adenylylTfrase"/>
</dbReference>
<comment type="caution">
    <text evidence="1">The sequence shown here is derived from an EMBL/GenBank/DDBJ whole genome shotgun (WGS) entry which is preliminary data.</text>
</comment>
<reference evidence="1 2" key="1">
    <citation type="submission" date="2017-09" db="EMBL/GenBank/DDBJ databases">
        <title>Bacterial strain isolated from the female urinary microbiota.</title>
        <authorList>
            <person name="Thomas-White K."/>
            <person name="Kumar N."/>
            <person name="Forster S."/>
            <person name="Putonti C."/>
            <person name="Lawley T."/>
            <person name="Wolfe A.J."/>
        </authorList>
    </citation>
    <scope>NUCLEOTIDE SEQUENCE [LARGE SCALE GENOMIC DNA]</scope>
    <source>
        <strain evidence="1 2">UMB0204</strain>
    </source>
</reference>
<protein>
    <submittedName>
        <fullName evidence="1">Uncharacterized protein</fullName>
    </submittedName>
</protein>
<organism evidence="1 2">
    <name type="scientific">Anaerococcus hydrogenalis</name>
    <dbReference type="NCBI Taxonomy" id="33029"/>
    <lineage>
        <taxon>Bacteria</taxon>
        <taxon>Bacillati</taxon>
        <taxon>Bacillota</taxon>
        <taxon>Tissierellia</taxon>
        <taxon>Tissierellales</taxon>
        <taxon>Peptoniphilaceae</taxon>
        <taxon>Anaerococcus</taxon>
    </lineage>
</organism>
<sequence>MKNYIIEKFNDYSKSNDKVKAIYFVKEENNNEHFANIYAVYSDIIISKIKEDLENIFNDYALINKRKDYFKHDKKNQQFTKFEIYTNDSTKIGLTIISLDLAGDFIKLCPGNIEFISDQINLKEEVTDNKEVYKLPRGFEFDEASKNFYSLALDVSFYLMSRDMISAGFKMQAMRDELFKLLNWYIIDKFNKAKDAGEFGENLIHTLEADIKEDVLMTFGAKDIGDIYNSIFKACQLYRRIGMELANKFDFTYPKRDDVYTLKLLRKNYKKMESLEV</sequence>
<dbReference type="Proteomes" id="UP000235658">
    <property type="component" value="Unassembled WGS sequence"/>
</dbReference>
<dbReference type="SUPFAM" id="SSF81631">
    <property type="entry name" value="PAP/OAS1 substrate-binding domain"/>
    <property type="match status" value="1"/>
</dbReference>
<dbReference type="RefSeq" id="WP_004816227.1">
    <property type="nucleotide sequence ID" value="NZ_PNHP01000002.1"/>
</dbReference>
<dbReference type="EMBL" id="PNHP01000002">
    <property type="protein sequence ID" value="PMC82002.1"/>
    <property type="molecule type" value="Genomic_DNA"/>
</dbReference>
<dbReference type="GeneID" id="84578425"/>
<evidence type="ECO:0000313" key="1">
    <source>
        <dbReference type="EMBL" id="PMC82002.1"/>
    </source>
</evidence>
<dbReference type="Pfam" id="PF04439">
    <property type="entry name" value="Adenyl_transf"/>
    <property type="match status" value="1"/>
</dbReference>
<name>A0A2N6UK03_9FIRM</name>
<dbReference type="AlphaFoldDB" id="A0A2N6UK03"/>
<gene>
    <name evidence="1" type="ORF">CJ192_04430</name>
</gene>